<feature type="region of interest" description="Disordered" evidence="1">
    <location>
        <begin position="491"/>
        <end position="512"/>
    </location>
</feature>
<evidence type="ECO:0000256" key="1">
    <source>
        <dbReference type="SAM" id="MobiDB-lite"/>
    </source>
</evidence>
<feature type="compositionally biased region" description="Polar residues" evidence="1">
    <location>
        <begin position="210"/>
        <end position="221"/>
    </location>
</feature>
<reference evidence="2 3" key="1">
    <citation type="journal article" date="2021" name="Elife">
        <title>Chloroplast acquisition without the gene transfer in kleptoplastic sea slugs, Plakobranchus ocellatus.</title>
        <authorList>
            <person name="Maeda T."/>
            <person name="Takahashi S."/>
            <person name="Yoshida T."/>
            <person name="Shimamura S."/>
            <person name="Takaki Y."/>
            <person name="Nagai Y."/>
            <person name="Toyoda A."/>
            <person name="Suzuki Y."/>
            <person name="Arimoto A."/>
            <person name="Ishii H."/>
            <person name="Satoh N."/>
            <person name="Nishiyama T."/>
            <person name="Hasebe M."/>
            <person name="Maruyama T."/>
            <person name="Minagawa J."/>
            <person name="Obokata J."/>
            <person name="Shigenobu S."/>
        </authorList>
    </citation>
    <scope>NUCLEOTIDE SEQUENCE [LARGE SCALE GENOMIC DNA]</scope>
</reference>
<feature type="compositionally biased region" description="Low complexity" evidence="1">
    <location>
        <begin position="412"/>
        <end position="432"/>
    </location>
</feature>
<feature type="compositionally biased region" description="Basic and acidic residues" evidence="1">
    <location>
        <begin position="38"/>
        <end position="47"/>
    </location>
</feature>
<keyword evidence="3" id="KW-1185">Reference proteome</keyword>
<organism evidence="2 3">
    <name type="scientific">Plakobranchus ocellatus</name>
    <dbReference type="NCBI Taxonomy" id="259542"/>
    <lineage>
        <taxon>Eukaryota</taxon>
        <taxon>Metazoa</taxon>
        <taxon>Spiralia</taxon>
        <taxon>Lophotrochozoa</taxon>
        <taxon>Mollusca</taxon>
        <taxon>Gastropoda</taxon>
        <taxon>Heterobranchia</taxon>
        <taxon>Euthyneura</taxon>
        <taxon>Panpulmonata</taxon>
        <taxon>Sacoglossa</taxon>
        <taxon>Placobranchoidea</taxon>
        <taxon>Plakobranchidae</taxon>
        <taxon>Plakobranchus</taxon>
    </lineage>
</organism>
<gene>
    <name evidence="2" type="ORF">PoB_005045300</name>
</gene>
<accession>A0AAV4BWE8</accession>
<feature type="region of interest" description="Disordered" evidence="1">
    <location>
        <begin position="132"/>
        <end position="316"/>
    </location>
</feature>
<proteinExistence type="predicted"/>
<name>A0AAV4BWE8_9GAST</name>
<sequence length="633" mass="69034">MTHCRLEIKSSCSSVAEGIAHLPWNPQGFGETEHAKYRCQDQPEHDNQTPISQGNVNSIGCKNNQDSTSTNPRQQHPLNSHQRNSEFEPVSSDKCARKNPNQLPYVSKHQTQENPDNSQGLDSEACNSKYTKRSSIHGDSNTLGNDSKAPGRRRSSKDKQNRQLVPQKQYQQSYGSLEETVSPVKRNSRGSLRGGSRQDSQNDSDGRGSSRYSPLSGTYVTSDYGGAGEDPEIAPTTALITNSPDLPHDRPSPTVGLSKRKGSNSKRKGASRLLSSDDNDNDNDVENESNENVSLVSNNQGRERPASSTVSIKGGKAKIEKSYSLGGDENDKTHGSRKNFSRLIGLYKRDINKGAKPSKSHSVTAADTVQYSKPLVSSEEQCPNSPKTPTIQITKPTLSDDPGARKSSNAGSLRKSSLAKSAASSTTATSSKHPLPNTAKHKVSFITGLRRFSREKTAFLRVDHSEHRPKTVPTSAPTFLFPALPLETTGDGAATRASTGSQAATGRRGVGAGDRRKLKVEFAVMESEVVVENSKGIRGRGRWGVMGAGGARGVDCEDGGGGVFSLKDDVENDVAMLGGNRARFRQARLSLLGKPLNYKAHRRDMRYRRLQSRIYNFLERPKSWGSWLYHLAM</sequence>
<feature type="compositionally biased region" description="Acidic residues" evidence="1">
    <location>
        <begin position="277"/>
        <end position="289"/>
    </location>
</feature>
<evidence type="ECO:0000313" key="3">
    <source>
        <dbReference type="Proteomes" id="UP000735302"/>
    </source>
</evidence>
<evidence type="ECO:0000313" key="2">
    <source>
        <dbReference type="EMBL" id="GFO23948.1"/>
    </source>
</evidence>
<feature type="compositionally biased region" description="Low complexity" evidence="1">
    <location>
        <begin position="387"/>
        <end position="397"/>
    </location>
</feature>
<dbReference type="EMBL" id="BLXT01005558">
    <property type="protein sequence ID" value="GFO23948.1"/>
    <property type="molecule type" value="Genomic_DNA"/>
</dbReference>
<feature type="compositionally biased region" description="Polar residues" evidence="1">
    <location>
        <begin position="162"/>
        <end position="175"/>
    </location>
</feature>
<feature type="region of interest" description="Disordered" evidence="1">
    <location>
        <begin position="374"/>
        <end position="442"/>
    </location>
</feature>
<dbReference type="AlphaFoldDB" id="A0AAV4BWE8"/>
<protein>
    <submittedName>
        <fullName evidence="2">Potassium voltage-gated channel subfamily kqt member 5</fullName>
    </submittedName>
</protein>
<dbReference type="Proteomes" id="UP000735302">
    <property type="component" value="Unassembled WGS sequence"/>
</dbReference>
<feature type="region of interest" description="Disordered" evidence="1">
    <location>
        <begin position="38"/>
        <end position="101"/>
    </location>
</feature>
<feature type="compositionally biased region" description="Low complexity" evidence="1">
    <location>
        <begin position="290"/>
        <end position="299"/>
    </location>
</feature>
<comment type="caution">
    <text evidence="2">The sequence shown here is derived from an EMBL/GenBank/DDBJ whole genome shotgun (WGS) entry which is preliminary data.</text>
</comment>
<feature type="compositionally biased region" description="Polar residues" evidence="1">
    <location>
        <begin position="48"/>
        <end position="82"/>
    </location>
</feature>
<feature type="compositionally biased region" description="Basic residues" evidence="1">
    <location>
        <begin position="258"/>
        <end position="270"/>
    </location>
</feature>